<evidence type="ECO:0000313" key="2">
    <source>
        <dbReference type="Proteomes" id="UP000283374"/>
    </source>
</evidence>
<gene>
    <name evidence="1" type="ORF">D1825_12685</name>
</gene>
<dbReference type="RefSeq" id="WP_118767777.1">
    <property type="nucleotide sequence ID" value="NZ_QWKP01000208.1"/>
</dbReference>
<reference evidence="1 2" key="1">
    <citation type="submission" date="2018-08" db="EMBL/GenBank/DDBJ databases">
        <title>Cellulomonas rhizosphaerae sp. nov., a novel actinomycete isolated from soil.</title>
        <authorList>
            <person name="Tian Y."/>
        </authorList>
    </citation>
    <scope>NUCLEOTIDE SEQUENCE [LARGE SCALE GENOMIC DNA]</scope>
    <source>
        <strain evidence="1 2">NEAU-TCZ24</strain>
    </source>
</reference>
<sequence length="127" mass="13928">MEFGQLLVAVDLTLRRTEDGGRASVIVAEREGDFRPNWSIAVPDPDTVGGAPVLVLNPATLAPGESARAVLLPLYPPFWVDVVVGSRLFMYEGARECGTAEVTEMWTTRKSNDQEGRARARSWVARI</sequence>
<comment type="caution">
    <text evidence="1">The sequence shown here is derived from an EMBL/GenBank/DDBJ whole genome shotgun (WGS) entry which is preliminary data.</text>
</comment>
<dbReference type="Proteomes" id="UP000283374">
    <property type="component" value="Unassembled WGS sequence"/>
</dbReference>
<protein>
    <submittedName>
        <fullName evidence="1">Uncharacterized protein</fullName>
    </submittedName>
</protein>
<dbReference type="Gene3D" id="2.40.30.10">
    <property type="entry name" value="Translation factors"/>
    <property type="match status" value="1"/>
</dbReference>
<name>A0A413RJZ2_9CELL</name>
<accession>A0A413RJZ2</accession>
<organism evidence="1 2">
    <name type="scientific">Cellulomonas rhizosphaerae</name>
    <dbReference type="NCBI Taxonomy" id="2293719"/>
    <lineage>
        <taxon>Bacteria</taxon>
        <taxon>Bacillati</taxon>
        <taxon>Actinomycetota</taxon>
        <taxon>Actinomycetes</taxon>
        <taxon>Micrococcales</taxon>
        <taxon>Cellulomonadaceae</taxon>
        <taxon>Cellulomonas</taxon>
    </lineage>
</organism>
<keyword evidence="2" id="KW-1185">Reference proteome</keyword>
<dbReference type="AlphaFoldDB" id="A0A413RJZ2"/>
<dbReference type="EMBL" id="QWKP01000208">
    <property type="protein sequence ID" value="RHA39000.1"/>
    <property type="molecule type" value="Genomic_DNA"/>
</dbReference>
<proteinExistence type="predicted"/>
<evidence type="ECO:0000313" key="1">
    <source>
        <dbReference type="EMBL" id="RHA39000.1"/>
    </source>
</evidence>
<dbReference type="OrthoDB" id="3837865at2"/>